<dbReference type="PROSITE" id="PS50005">
    <property type="entry name" value="TPR"/>
    <property type="match status" value="1"/>
</dbReference>
<dbReference type="InterPro" id="IPR043128">
    <property type="entry name" value="Rev_trsase/Diguanyl_cyclase"/>
</dbReference>
<dbReference type="GO" id="GO:0005886">
    <property type="term" value="C:plasma membrane"/>
    <property type="evidence" value="ECO:0007669"/>
    <property type="project" value="TreeGrafter"/>
</dbReference>
<dbReference type="SMART" id="SM00267">
    <property type="entry name" value="GGDEF"/>
    <property type="match status" value="1"/>
</dbReference>
<dbReference type="Gene3D" id="1.25.40.10">
    <property type="entry name" value="Tetratricopeptide repeat domain"/>
    <property type="match status" value="2"/>
</dbReference>
<dbReference type="InterPro" id="IPR029787">
    <property type="entry name" value="Nucleotide_cyclase"/>
</dbReference>
<dbReference type="Gene3D" id="3.30.70.270">
    <property type="match status" value="1"/>
</dbReference>
<dbReference type="PANTHER" id="PTHR45138:SF9">
    <property type="entry name" value="DIGUANYLATE CYCLASE DGCM-RELATED"/>
    <property type="match status" value="1"/>
</dbReference>
<keyword evidence="4" id="KW-0812">Transmembrane</keyword>
<dbReference type="GO" id="GO:0052621">
    <property type="term" value="F:diguanylate cyclase activity"/>
    <property type="evidence" value="ECO:0007669"/>
    <property type="project" value="UniProtKB-EC"/>
</dbReference>
<dbReference type="InterPro" id="IPR000160">
    <property type="entry name" value="GGDEF_dom"/>
</dbReference>
<dbReference type="EMBL" id="WNKY01000003">
    <property type="protein sequence ID" value="MTV37054.1"/>
    <property type="molecule type" value="Genomic_DNA"/>
</dbReference>
<dbReference type="Pfam" id="PF13181">
    <property type="entry name" value="TPR_8"/>
    <property type="match status" value="1"/>
</dbReference>
<dbReference type="SUPFAM" id="SSF55073">
    <property type="entry name" value="Nucleotide cyclase"/>
    <property type="match status" value="1"/>
</dbReference>
<dbReference type="InterPro" id="IPR011990">
    <property type="entry name" value="TPR-like_helical_dom_sf"/>
</dbReference>
<evidence type="ECO:0000256" key="4">
    <source>
        <dbReference type="SAM" id="Phobius"/>
    </source>
</evidence>
<feature type="chain" id="PRO_5027025115" description="diguanylate cyclase" evidence="5">
    <location>
        <begin position="25"/>
        <end position="577"/>
    </location>
</feature>
<dbReference type="CDD" id="cd01949">
    <property type="entry name" value="GGDEF"/>
    <property type="match status" value="1"/>
</dbReference>
<feature type="repeat" description="TPR" evidence="3">
    <location>
        <begin position="187"/>
        <end position="220"/>
    </location>
</feature>
<evidence type="ECO:0000256" key="2">
    <source>
        <dbReference type="ARBA" id="ARBA00034247"/>
    </source>
</evidence>
<dbReference type="OrthoDB" id="5571399at2"/>
<organism evidence="7 8">
    <name type="scientific">Duganella radicis</name>
    <dbReference type="NCBI Taxonomy" id="551988"/>
    <lineage>
        <taxon>Bacteria</taxon>
        <taxon>Pseudomonadati</taxon>
        <taxon>Pseudomonadota</taxon>
        <taxon>Betaproteobacteria</taxon>
        <taxon>Burkholderiales</taxon>
        <taxon>Oxalobacteraceae</taxon>
        <taxon>Telluria group</taxon>
        <taxon>Duganella</taxon>
    </lineage>
</organism>
<dbReference type="PANTHER" id="PTHR45138">
    <property type="entry name" value="REGULATORY COMPONENTS OF SENSORY TRANSDUCTION SYSTEM"/>
    <property type="match status" value="1"/>
</dbReference>
<comment type="catalytic activity">
    <reaction evidence="2">
        <text>2 GTP = 3',3'-c-di-GMP + 2 diphosphate</text>
        <dbReference type="Rhea" id="RHEA:24898"/>
        <dbReference type="ChEBI" id="CHEBI:33019"/>
        <dbReference type="ChEBI" id="CHEBI:37565"/>
        <dbReference type="ChEBI" id="CHEBI:58805"/>
        <dbReference type="EC" id="2.7.7.65"/>
    </reaction>
</comment>
<dbReference type="InterPro" id="IPR019734">
    <property type="entry name" value="TPR_rpt"/>
</dbReference>
<dbReference type="SMART" id="SM00028">
    <property type="entry name" value="TPR"/>
    <property type="match status" value="5"/>
</dbReference>
<comment type="caution">
    <text evidence="7">The sequence shown here is derived from an EMBL/GenBank/DDBJ whole genome shotgun (WGS) entry which is preliminary data.</text>
</comment>
<accession>A0A6L6PDG3</accession>
<reference evidence="7 8" key="1">
    <citation type="submission" date="2019-11" db="EMBL/GenBank/DDBJ databases">
        <title>Type strains purchased from KCTC, JCM and DSMZ.</title>
        <authorList>
            <person name="Lu H."/>
        </authorList>
    </citation>
    <scope>NUCLEOTIDE SEQUENCE [LARGE SCALE GENOMIC DNA]</scope>
    <source>
        <strain evidence="7 8">KCTC 22382</strain>
    </source>
</reference>
<dbReference type="SUPFAM" id="SSF48452">
    <property type="entry name" value="TPR-like"/>
    <property type="match status" value="2"/>
</dbReference>
<sequence length="577" mass="63676">MILRRAIPLLLAAASLAYGPPANAADDAEAERCMDLSASDPAAALKMAEAGLTQQGSQRDPRHLARLHLCKGHALLMSGKREPAIDEFQLTVSEAERLQDEALLAHALLLRGEQRGNNGQYADAIADLKRGYELEVKLGDVYNQNYALSAIATLYADSNVKDYEQALQYYRKLLTSHQGRNEVQNMAVTHFNIASTLEKMAQLDAAQEAFEQALAIDRKRGVEADVAEDQRALAVVLSKRGLHVEALNLLDQALRQRLRDKDEDGAAAVRLSRGAALRRAGRHAQALPDLEAARGYYGKEDNLRFLDKIYEELALAQSGTGNWREAYAARGEQMRVKQELQKQLLDERSSRLRVQFHTEQAQRNNEALAQALSAANTIRRWQYAALALSLLAIGALGVMMRRQVRQARRMRDLALTDELTRLPNRRHFLELARGALEQAQRDGKPLAFAALDIDHFKRINDSYGHAVGDVVLQRVSHAARLALRPGDVIGRIGGEEFLVLLRGTSLDQAMGAAERIREAVAAVDCRDQAPELKPSISIGVAAYDALAGTLELICKRADDALYRAKANGRNRVEAALA</sequence>
<keyword evidence="4" id="KW-1133">Transmembrane helix</keyword>
<dbReference type="InterPro" id="IPR050469">
    <property type="entry name" value="Diguanylate_Cyclase"/>
</dbReference>
<evidence type="ECO:0000259" key="6">
    <source>
        <dbReference type="PROSITE" id="PS50887"/>
    </source>
</evidence>
<dbReference type="GO" id="GO:1902201">
    <property type="term" value="P:negative regulation of bacterial-type flagellum-dependent cell motility"/>
    <property type="evidence" value="ECO:0007669"/>
    <property type="project" value="TreeGrafter"/>
</dbReference>
<evidence type="ECO:0000313" key="8">
    <source>
        <dbReference type="Proteomes" id="UP000475582"/>
    </source>
</evidence>
<keyword evidence="5" id="KW-0732">Signal</keyword>
<feature type="domain" description="GGDEF" evidence="6">
    <location>
        <begin position="444"/>
        <end position="577"/>
    </location>
</feature>
<evidence type="ECO:0000256" key="1">
    <source>
        <dbReference type="ARBA" id="ARBA00012528"/>
    </source>
</evidence>
<dbReference type="Proteomes" id="UP000475582">
    <property type="component" value="Unassembled WGS sequence"/>
</dbReference>
<keyword evidence="8" id="KW-1185">Reference proteome</keyword>
<dbReference type="NCBIfam" id="TIGR00254">
    <property type="entry name" value="GGDEF"/>
    <property type="match status" value="1"/>
</dbReference>
<protein>
    <recommendedName>
        <fullName evidence="1">diguanylate cyclase</fullName>
        <ecNumber evidence="1">2.7.7.65</ecNumber>
    </recommendedName>
</protein>
<keyword evidence="4" id="KW-0472">Membrane</keyword>
<dbReference type="RefSeq" id="WP_155462396.1">
    <property type="nucleotide sequence ID" value="NZ_WNKY01000003.1"/>
</dbReference>
<evidence type="ECO:0000313" key="7">
    <source>
        <dbReference type="EMBL" id="MTV37054.1"/>
    </source>
</evidence>
<dbReference type="Pfam" id="PF00990">
    <property type="entry name" value="GGDEF"/>
    <property type="match status" value="1"/>
</dbReference>
<feature type="signal peptide" evidence="5">
    <location>
        <begin position="1"/>
        <end position="24"/>
    </location>
</feature>
<proteinExistence type="predicted"/>
<gene>
    <name evidence="7" type="ORF">GM676_05595</name>
</gene>
<evidence type="ECO:0000256" key="3">
    <source>
        <dbReference type="PROSITE-ProRule" id="PRU00339"/>
    </source>
</evidence>
<evidence type="ECO:0000256" key="5">
    <source>
        <dbReference type="SAM" id="SignalP"/>
    </source>
</evidence>
<feature type="transmembrane region" description="Helical" evidence="4">
    <location>
        <begin position="381"/>
        <end position="400"/>
    </location>
</feature>
<dbReference type="FunFam" id="3.30.70.270:FF:000001">
    <property type="entry name" value="Diguanylate cyclase domain protein"/>
    <property type="match status" value="1"/>
</dbReference>
<dbReference type="GO" id="GO:0043709">
    <property type="term" value="P:cell adhesion involved in single-species biofilm formation"/>
    <property type="evidence" value="ECO:0007669"/>
    <property type="project" value="TreeGrafter"/>
</dbReference>
<dbReference type="PROSITE" id="PS50887">
    <property type="entry name" value="GGDEF"/>
    <property type="match status" value="1"/>
</dbReference>
<dbReference type="AlphaFoldDB" id="A0A6L6PDG3"/>
<name>A0A6L6PDG3_9BURK</name>
<dbReference type="EC" id="2.7.7.65" evidence="1"/>
<keyword evidence="3" id="KW-0802">TPR repeat</keyword>